<feature type="compositionally biased region" description="Basic and acidic residues" evidence="1">
    <location>
        <begin position="7"/>
        <end position="20"/>
    </location>
</feature>
<dbReference type="Proteomes" id="UP000265520">
    <property type="component" value="Unassembled WGS sequence"/>
</dbReference>
<organism evidence="2 3">
    <name type="scientific">Trifolium medium</name>
    <dbReference type="NCBI Taxonomy" id="97028"/>
    <lineage>
        <taxon>Eukaryota</taxon>
        <taxon>Viridiplantae</taxon>
        <taxon>Streptophyta</taxon>
        <taxon>Embryophyta</taxon>
        <taxon>Tracheophyta</taxon>
        <taxon>Spermatophyta</taxon>
        <taxon>Magnoliopsida</taxon>
        <taxon>eudicotyledons</taxon>
        <taxon>Gunneridae</taxon>
        <taxon>Pentapetalae</taxon>
        <taxon>rosids</taxon>
        <taxon>fabids</taxon>
        <taxon>Fabales</taxon>
        <taxon>Fabaceae</taxon>
        <taxon>Papilionoideae</taxon>
        <taxon>50 kb inversion clade</taxon>
        <taxon>NPAAA clade</taxon>
        <taxon>Hologalegina</taxon>
        <taxon>IRL clade</taxon>
        <taxon>Trifolieae</taxon>
        <taxon>Trifolium</taxon>
    </lineage>
</organism>
<dbReference type="AlphaFoldDB" id="A0A392UCG2"/>
<feature type="non-terminal residue" evidence="2">
    <location>
        <position position="1"/>
    </location>
</feature>
<evidence type="ECO:0000313" key="2">
    <source>
        <dbReference type="EMBL" id="MCI71203.1"/>
    </source>
</evidence>
<reference evidence="2 3" key="1">
    <citation type="journal article" date="2018" name="Front. Plant Sci.">
        <title>Red Clover (Trifolium pratense) and Zigzag Clover (T. medium) - A Picture of Genomic Similarities and Differences.</title>
        <authorList>
            <person name="Dluhosova J."/>
            <person name="Istvanek J."/>
            <person name="Nedelnik J."/>
            <person name="Repkova J."/>
        </authorList>
    </citation>
    <scope>NUCLEOTIDE SEQUENCE [LARGE SCALE GENOMIC DNA]</scope>
    <source>
        <strain evidence="3">cv. 10/8</strain>
        <tissue evidence="2">Leaf</tissue>
    </source>
</reference>
<protein>
    <submittedName>
        <fullName evidence="2">Uncharacterized protein</fullName>
    </submittedName>
</protein>
<dbReference type="EMBL" id="LXQA010791758">
    <property type="protein sequence ID" value="MCI71203.1"/>
    <property type="molecule type" value="Genomic_DNA"/>
</dbReference>
<feature type="non-terminal residue" evidence="2">
    <location>
        <position position="80"/>
    </location>
</feature>
<proteinExistence type="predicted"/>
<feature type="region of interest" description="Disordered" evidence="1">
    <location>
        <begin position="1"/>
        <end position="34"/>
    </location>
</feature>
<evidence type="ECO:0000313" key="3">
    <source>
        <dbReference type="Proteomes" id="UP000265520"/>
    </source>
</evidence>
<evidence type="ECO:0000256" key="1">
    <source>
        <dbReference type="SAM" id="MobiDB-lite"/>
    </source>
</evidence>
<comment type="caution">
    <text evidence="2">The sequence shown here is derived from an EMBL/GenBank/DDBJ whole genome shotgun (WGS) entry which is preliminary data.</text>
</comment>
<name>A0A392UCG2_9FABA</name>
<sequence length="80" mass="8482">PAAGKEVTSRRVVQQEEGFRRSSPSCYRAGNKSANSLSSAGAVLCCSSLNSSDIRNCNNGFVEAYDHDAASKVWQGAVDL</sequence>
<accession>A0A392UCG2</accession>
<keyword evidence="3" id="KW-1185">Reference proteome</keyword>